<dbReference type="NCBIfam" id="TIGR02532">
    <property type="entry name" value="IV_pilin_GFxxxE"/>
    <property type="match status" value="1"/>
</dbReference>
<dbReference type="PROSITE" id="PS00409">
    <property type="entry name" value="PROKAR_NTER_METHYL"/>
    <property type="match status" value="1"/>
</dbReference>
<evidence type="ECO:0000259" key="2">
    <source>
        <dbReference type="Pfam" id="PF07596"/>
    </source>
</evidence>
<comment type="caution">
    <text evidence="3">The sequence shown here is derived from an EMBL/GenBank/DDBJ whole genome shotgun (WGS) entry which is preliminary data.</text>
</comment>
<dbReference type="Proteomes" id="UP001216907">
    <property type="component" value="Unassembled WGS sequence"/>
</dbReference>
<dbReference type="PANTHER" id="PTHR30093">
    <property type="entry name" value="GENERAL SECRETION PATHWAY PROTEIN G"/>
    <property type="match status" value="1"/>
</dbReference>
<dbReference type="Gene3D" id="3.30.700.10">
    <property type="entry name" value="Glycoprotein, Type 4 Pilin"/>
    <property type="match status" value="1"/>
</dbReference>
<keyword evidence="1" id="KW-1133">Transmembrane helix</keyword>
<dbReference type="PANTHER" id="PTHR30093:SF2">
    <property type="entry name" value="TYPE II SECRETION SYSTEM PROTEIN H"/>
    <property type="match status" value="1"/>
</dbReference>
<dbReference type="Pfam" id="PF07963">
    <property type="entry name" value="N_methyl"/>
    <property type="match status" value="1"/>
</dbReference>
<evidence type="ECO:0000313" key="3">
    <source>
        <dbReference type="EMBL" id="MDG3004015.1"/>
    </source>
</evidence>
<dbReference type="InterPro" id="IPR011453">
    <property type="entry name" value="DUF1559"/>
</dbReference>
<name>A0ABT6F9G0_9BACT</name>
<accession>A0ABT6F9G0</accession>
<feature type="transmembrane region" description="Helical" evidence="1">
    <location>
        <begin position="6"/>
        <end position="30"/>
    </location>
</feature>
<dbReference type="Pfam" id="PF07596">
    <property type="entry name" value="SBP_bac_10"/>
    <property type="match status" value="1"/>
</dbReference>
<dbReference type="InterPro" id="IPR012902">
    <property type="entry name" value="N_methyl_site"/>
</dbReference>
<dbReference type="InterPro" id="IPR045584">
    <property type="entry name" value="Pilin-like"/>
</dbReference>
<sequence>MKRTSGFSLIELIIVLGVIAVILALMLPVLRGGTEAARRIQCMNNLKQIHLGLHGYHATHEVYPPGVVDGSRPFSETGAVMRTPWTAMLLPFCEQRAVYDTLNFDAGAADAANSTARRTTINMMACPDSLPYGGWVGSSRSVLAGSAGQVTSPEFGRTSYAGCHHEIEKAVDVDDHGVFFLNSRVRAAEVFDGLSQTIFVGEVVAPAATGWLVGGRGSLRNTGAAINGLDAAALGDAAKSEAWRSSGRTPADLEALIVDQRITPPPGYVGGFGSNHRGDGAVFVFGDGSVRFLRASIDPTVFRRLGHRDDGEEIDDGSF</sequence>
<organism evidence="3 4">
    <name type="scientific">Paludisphaera mucosa</name>
    <dbReference type="NCBI Taxonomy" id="3030827"/>
    <lineage>
        <taxon>Bacteria</taxon>
        <taxon>Pseudomonadati</taxon>
        <taxon>Planctomycetota</taxon>
        <taxon>Planctomycetia</taxon>
        <taxon>Isosphaerales</taxon>
        <taxon>Isosphaeraceae</taxon>
        <taxon>Paludisphaera</taxon>
    </lineage>
</organism>
<dbReference type="RefSeq" id="WP_277860377.1">
    <property type="nucleotide sequence ID" value="NZ_JARRAG010000002.1"/>
</dbReference>
<dbReference type="EMBL" id="JARRAG010000002">
    <property type="protein sequence ID" value="MDG3004015.1"/>
    <property type="molecule type" value="Genomic_DNA"/>
</dbReference>
<evidence type="ECO:0000256" key="1">
    <source>
        <dbReference type="SAM" id="Phobius"/>
    </source>
</evidence>
<gene>
    <name evidence="3" type="ORF">PZE19_09545</name>
</gene>
<dbReference type="SUPFAM" id="SSF54523">
    <property type="entry name" value="Pili subunits"/>
    <property type="match status" value="1"/>
</dbReference>
<keyword evidence="1" id="KW-0472">Membrane</keyword>
<reference evidence="3 4" key="1">
    <citation type="submission" date="2023-03" db="EMBL/GenBank/DDBJ databases">
        <title>Paludisphaera mucosa sp. nov. a novel planctomycete from northern fen.</title>
        <authorList>
            <person name="Ivanova A."/>
        </authorList>
    </citation>
    <scope>NUCLEOTIDE SEQUENCE [LARGE SCALE GENOMIC DNA]</scope>
    <source>
        <strain evidence="3 4">Pla2</strain>
    </source>
</reference>
<feature type="domain" description="DUF1559" evidence="2">
    <location>
        <begin position="35"/>
        <end position="299"/>
    </location>
</feature>
<evidence type="ECO:0000313" key="4">
    <source>
        <dbReference type="Proteomes" id="UP001216907"/>
    </source>
</evidence>
<proteinExistence type="predicted"/>
<keyword evidence="4" id="KW-1185">Reference proteome</keyword>
<keyword evidence="1" id="KW-0812">Transmembrane</keyword>
<protein>
    <submittedName>
        <fullName evidence="3">DUF1559 domain-containing protein</fullName>
    </submittedName>
</protein>